<comment type="caution">
    <text evidence="1">The sequence shown here is derived from an EMBL/GenBank/DDBJ whole genome shotgun (WGS) entry which is preliminary data.</text>
</comment>
<reference evidence="1 2" key="1">
    <citation type="submission" date="2021-02" db="EMBL/GenBank/DDBJ databases">
        <title>Actinophytocola xerophila sp. nov., isolated from soil of cotton cropping field.</title>
        <authorList>
            <person name="Huang R."/>
            <person name="Chen X."/>
            <person name="Ge X."/>
            <person name="Liu W."/>
        </authorList>
    </citation>
    <scope>NUCLEOTIDE SEQUENCE [LARGE SCALE GENOMIC DNA]</scope>
    <source>
        <strain evidence="1 2">S1-96</strain>
    </source>
</reference>
<organism evidence="1 2">
    <name type="scientific">Actinophytocola gossypii</name>
    <dbReference type="NCBI Taxonomy" id="2812003"/>
    <lineage>
        <taxon>Bacteria</taxon>
        <taxon>Bacillati</taxon>
        <taxon>Actinomycetota</taxon>
        <taxon>Actinomycetes</taxon>
        <taxon>Pseudonocardiales</taxon>
        <taxon>Pseudonocardiaceae</taxon>
    </lineage>
</organism>
<evidence type="ECO:0008006" key="3">
    <source>
        <dbReference type="Google" id="ProtNLM"/>
    </source>
</evidence>
<sequence length="56" mass="6587">MTTPADTPLDDDERAELNWLRSENRLLRVERDILLRVASDYAHDAMTPHPNERTIR</sequence>
<protein>
    <recommendedName>
        <fullName evidence="3">Transposase</fullName>
    </recommendedName>
</protein>
<dbReference type="EMBL" id="JAFFZE010000014">
    <property type="protein sequence ID" value="MCT2584823.1"/>
    <property type="molecule type" value="Genomic_DNA"/>
</dbReference>
<keyword evidence="2" id="KW-1185">Reference proteome</keyword>
<name>A0ABT2JAN6_9PSEU</name>
<evidence type="ECO:0000313" key="1">
    <source>
        <dbReference type="EMBL" id="MCT2584823.1"/>
    </source>
</evidence>
<gene>
    <name evidence="1" type="ORF">JT362_17025</name>
</gene>
<dbReference type="RefSeq" id="WP_260192224.1">
    <property type="nucleotide sequence ID" value="NZ_JAFFZE010000014.1"/>
</dbReference>
<dbReference type="Proteomes" id="UP001156441">
    <property type="component" value="Unassembled WGS sequence"/>
</dbReference>
<accession>A0ABT2JAN6</accession>
<evidence type="ECO:0000313" key="2">
    <source>
        <dbReference type="Proteomes" id="UP001156441"/>
    </source>
</evidence>
<proteinExistence type="predicted"/>